<accession>A0A7S2LTV7</accession>
<reference evidence="1" key="1">
    <citation type="submission" date="2021-01" db="EMBL/GenBank/DDBJ databases">
        <authorList>
            <person name="Corre E."/>
            <person name="Pelletier E."/>
            <person name="Niang G."/>
            <person name="Scheremetjew M."/>
            <person name="Finn R."/>
            <person name="Kale V."/>
            <person name="Holt S."/>
            <person name="Cochrane G."/>
            <person name="Meng A."/>
            <person name="Brown T."/>
            <person name="Cohen L."/>
        </authorList>
    </citation>
    <scope>NUCLEOTIDE SEQUENCE</scope>
    <source>
        <strain evidence="1">B650</strain>
    </source>
</reference>
<name>A0A7S2LTV7_9STRA</name>
<evidence type="ECO:0000313" key="1">
    <source>
        <dbReference type="EMBL" id="CAD9614393.1"/>
    </source>
</evidence>
<gene>
    <name evidence="1" type="ORF">LDAN0321_LOCUS21096</name>
</gene>
<protein>
    <submittedName>
        <fullName evidence="1">Uncharacterized protein</fullName>
    </submittedName>
</protein>
<sequence>MFSSSDVAPPSEPEVEVVLVAPSIINDPLPPMTMIETGSNFFSTNKSVTDEVYRGSAEPMIPSVIDLNNDSPSSARPPTFGLKRKNKGFKVLQMKGLPTFNEDVDAKKEKRSPENFVVPSIMGFGDGLIKRGSLSSDDSIEEFRRLLFEFREELSELFTYVSANINDVWFKMSSMDVEELYDFVVELLQDGTQIAKEASHAVREQISRALIDASSSLKGFMESEFATELSASYSKASADWASRMSLYDVSDVIRGSLASYATMDNGQVVKEASESMQSKVSDIFASTRAFIEDIIDSEFYGNSNGERKSVISNSNF</sequence>
<proteinExistence type="predicted"/>
<organism evidence="1">
    <name type="scientific">Leptocylindrus danicus</name>
    <dbReference type="NCBI Taxonomy" id="163516"/>
    <lineage>
        <taxon>Eukaryota</taxon>
        <taxon>Sar</taxon>
        <taxon>Stramenopiles</taxon>
        <taxon>Ochrophyta</taxon>
        <taxon>Bacillariophyta</taxon>
        <taxon>Coscinodiscophyceae</taxon>
        <taxon>Chaetocerotophycidae</taxon>
        <taxon>Leptocylindrales</taxon>
        <taxon>Leptocylindraceae</taxon>
        <taxon>Leptocylindrus</taxon>
    </lineage>
</organism>
<dbReference type="EMBL" id="HBGY01033615">
    <property type="protein sequence ID" value="CAD9614393.1"/>
    <property type="molecule type" value="Transcribed_RNA"/>
</dbReference>
<dbReference type="AlphaFoldDB" id="A0A7S2LTV7"/>